<dbReference type="Proteomes" id="UP000255283">
    <property type="component" value="Unassembled WGS sequence"/>
</dbReference>
<feature type="region of interest" description="Disordered" evidence="1">
    <location>
        <begin position="51"/>
        <end position="73"/>
    </location>
</feature>
<gene>
    <name evidence="2" type="ORF">NCTC13063_02197</name>
</gene>
<evidence type="ECO:0000313" key="2">
    <source>
        <dbReference type="EMBL" id="SUB96439.1"/>
    </source>
</evidence>
<organism evidence="2 3">
    <name type="scientific">Segatella buccae</name>
    <dbReference type="NCBI Taxonomy" id="28126"/>
    <lineage>
        <taxon>Bacteria</taxon>
        <taxon>Pseudomonadati</taxon>
        <taxon>Bacteroidota</taxon>
        <taxon>Bacteroidia</taxon>
        <taxon>Bacteroidales</taxon>
        <taxon>Prevotellaceae</taxon>
        <taxon>Segatella</taxon>
    </lineage>
</organism>
<reference evidence="2 3" key="1">
    <citation type="submission" date="2018-06" db="EMBL/GenBank/DDBJ databases">
        <authorList>
            <consortium name="Pathogen Informatics"/>
            <person name="Doyle S."/>
        </authorList>
    </citation>
    <scope>NUCLEOTIDE SEQUENCE [LARGE SCALE GENOMIC DNA]</scope>
    <source>
        <strain evidence="2 3">NCTC13063</strain>
    </source>
</reference>
<name>A0AAQ1UN97_9BACT</name>
<evidence type="ECO:0000313" key="3">
    <source>
        <dbReference type="Proteomes" id="UP000255283"/>
    </source>
</evidence>
<accession>A0AAQ1UN97</accession>
<sequence>MQIDEEKTGQFQRGKDEGRRLLSTRRDISVILPKYFYLFAEMQLTICQNTASPVPPPYPNPKDLYAKSHAGRQ</sequence>
<evidence type="ECO:0000256" key="1">
    <source>
        <dbReference type="SAM" id="MobiDB-lite"/>
    </source>
</evidence>
<dbReference type="AlphaFoldDB" id="A0AAQ1UN97"/>
<protein>
    <submittedName>
        <fullName evidence="2">Uncharacterized protein</fullName>
    </submittedName>
</protein>
<comment type="caution">
    <text evidence="2">The sequence shown here is derived from an EMBL/GenBank/DDBJ whole genome shotgun (WGS) entry which is preliminary data.</text>
</comment>
<proteinExistence type="predicted"/>
<dbReference type="EMBL" id="UGTJ01000002">
    <property type="protein sequence ID" value="SUB96439.1"/>
    <property type="molecule type" value="Genomic_DNA"/>
</dbReference>